<proteinExistence type="predicted"/>
<dbReference type="PANTHER" id="PTHR14009:SF34">
    <property type="entry name" value="LETM1 RBD DOMAIN-CONTAINING PROTEIN"/>
    <property type="match status" value="1"/>
</dbReference>
<dbReference type="PANTHER" id="PTHR14009">
    <property type="entry name" value="LEUCINE ZIPPER-EF-HAND CONTAINING TRANSMEMBRANE PROTEIN"/>
    <property type="match status" value="1"/>
</dbReference>
<feature type="region of interest" description="Disordered" evidence="1">
    <location>
        <begin position="396"/>
        <end position="422"/>
    </location>
</feature>
<feature type="compositionally biased region" description="Basic and acidic residues" evidence="1">
    <location>
        <begin position="551"/>
        <end position="567"/>
    </location>
</feature>
<name>A0A2U1P345_ARTAN</name>
<evidence type="ECO:0000256" key="1">
    <source>
        <dbReference type="SAM" id="MobiDB-lite"/>
    </source>
</evidence>
<dbReference type="GO" id="GO:0030003">
    <property type="term" value="P:intracellular monoatomic cation homeostasis"/>
    <property type="evidence" value="ECO:0007669"/>
    <property type="project" value="TreeGrafter"/>
</dbReference>
<dbReference type="STRING" id="35608.A0A2U1P345"/>
<organism evidence="2 3">
    <name type="scientific">Artemisia annua</name>
    <name type="common">Sweet wormwood</name>
    <dbReference type="NCBI Taxonomy" id="35608"/>
    <lineage>
        <taxon>Eukaryota</taxon>
        <taxon>Viridiplantae</taxon>
        <taxon>Streptophyta</taxon>
        <taxon>Embryophyta</taxon>
        <taxon>Tracheophyta</taxon>
        <taxon>Spermatophyta</taxon>
        <taxon>Magnoliopsida</taxon>
        <taxon>eudicotyledons</taxon>
        <taxon>Gunneridae</taxon>
        <taxon>Pentapetalae</taxon>
        <taxon>asterids</taxon>
        <taxon>campanulids</taxon>
        <taxon>Asterales</taxon>
        <taxon>Asteraceae</taxon>
        <taxon>Asteroideae</taxon>
        <taxon>Anthemideae</taxon>
        <taxon>Artemisiinae</taxon>
        <taxon>Artemisia</taxon>
    </lineage>
</organism>
<feature type="region of interest" description="Disordered" evidence="1">
    <location>
        <begin position="551"/>
        <end position="573"/>
    </location>
</feature>
<protein>
    <submittedName>
        <fullName evidence="2">LETM1-like protein</fullName>
    </submittedName>
</protein>
<dbReference type="OrthoDB" id="275278at2759"/>
<dbReference type="AlphaFoldDB" id="A0A2U1P345"/>
<dbReference type="GO" id="GO:0005743">
    <property type="term" value="C:mitochondrial inner membrane"/>
    <property type="evidence" value="ECO:0007669"/>
    <property type="project" value="InterPro"/>
</dbReference>
<accession>A0A2U1P345</accession>
<evidence type="ECO:0000313" key="3">
    <source>
        <dbReference type="Proteomes" id="UP000245207"/>
    </source>
</evidence>
<evidence type="ECO:0000313" key="2">
    <source>
        <dbReference type="EMBL" id="PWA80127.1"/>
    </source>
</evidence>
<dbReference type="EMBL" id="PKPP01001762">
    <property type="protein sequence ID" value="PWA80127.1"/>
    <property type="molecule type" value="Genomic_DNA"/>
</dbReference>
<dbReference type="InterPro" id="IPR044202">
    <property type="entry name" value="LETM1/MDM38-like"/>
</dbReference>
<dbReference type="Proteomes" id="UP000245207">
    <property type="component" value="Unassembled WGS sequence"/>
</dbReference>
<comment type="caution">
    <text evidence="2">The sequence shown here is derived from an EMBL/GenBank/DDBJ whole genome shotgun (WGS) entry which is preliminary data.</text>
</comment>
<feature type="compositionally biased region" description="Polar residues" evidence="1">
    <location>
        <begin position="402"/>
        <end position="414"/>
    </location>
</feature>
<reference evidence="2 3" key="1">
    <citation type="journal article" date="2018" name="Mol. Plant">
        <title>The genome of Artemisia annua provides insight into the evolution of Asteraceae family and artemisinin biosynthesis.</title>
        <authorList>
            <person name="Shen Q."/>
            <person name="Zhang L."/>
            <person name="Liao Z."/>
            <person name="Wang S."/>
            <person name="Yan T."/>
            <person name="Shi P."/>
            <person name="Liu M."/>
            <person name="Fu X."/>
            <person name="Pan Q."/>
            <person name="Wang Y."/>
            <person name="Lv Z."/>
            <person name="Lu X."/>
            <person name="Zhang F."/>
            <person name="Jiang W."/>
            <person name="Ma Y."/>
            <person name="Chen M."/>
            <person name="Hao X."/>
            <person name="Li L."/>
            <person name="Tang Y."/>
            <person name="Lv G."/>
            <person name="Zhou Y."/>
            <person name="Sun X."/>
            <person name="Brodelius P.E."/>
            <person name="Rose J.K.C."/>
            <person name="Tang K."/>
        </authorList>
    </citation>
    <scope>NUCLEOTIDE SEQUENCE [LARGE SCALE GENOMIC DNA]</scope>
    <source>
        <strain evidence="3">cv. Huhao1</strain>
        <tissue evidence="2">Leaf</tissue>
    </source>
</reference>
<sequence length="573" mass="64721">MAYQVAVYALLKAAIEVELFLSQKRYNSPVSEILSAKALFLGEFVENQLKAKHPKLVQWFRTVELPRIGGSFIPLFKQWSVEYAGSGVAGVILAISCCTAVRKLGSGRIACALFTESIDDILVELMDLSCSLVTADKLHQLALEAGFEDEFLLHFGKKVLPNKNIEDVEFWIGLVQKKLMFAFHREGVITGELTFSDNIEETTLATLGIFAFLGRETRLFLSEMNIKDLDEQIKDFLSYLECGSLYICPEFNSLPEYQLFIEVVVDEIGWLDFYAPLRSKFHHDGRRSRQHAIQAEKEIILYTVLTVCYDVFSGYAHYSNSSQQPMDRKLLSFLLRSQTLLSSCLEEYWAAYDKSGESMKFSERVPSDSTPSVPTNKAITSSSILLEAQQNPVDLMKRRSSQDGSTIRKGTNLQGERGGGSERKPLYERFVRDSTKKLVTVSNDIWMGTRLLFIDVKDAFGLLVKQLRGNKITNRERGKIDRTLNDLANLVPITILMLIPVSAVGHAAMLAAIKKYMPSLIPSPYSSKRLNLVKQLERTKKMEVESWAAEDLGRARETSKEKEEDKSFTVTMP</sequence>
<gene>
    <name evidence="2" type="ORF">CTI12_AA199130</name>
</gene>
<keyword evidence="3" id="KW-1185">Reference proteome</keyword>